<dbReference type="EC" id="2.3.1.39" evidence="3"/>
<dbReference type="InterPro" id="IPR016035">
    <property type="entry name" value="Acyl_Trfase/lysoPLipase"/>
</dbReference>
<evidence type="ECO:0000256" key="6">
    <source>
        <dbReference type="ARBA" id="ARBA00022832"/>
    </source>
</evidence>
<evidence type="ECO:0000256" key="12">
    <source>
        <dbReference type="ARBA" id="ARBA00077751"/>
    </source>
</evidence>
<evidence type="ECO:0000256" key="1">
    <source>
        <dbReference type="ARBA" id="ARBA00004173"/>
    </source>
</evidence>
<dbReference type="PANTHER" id="PTHR47170:SF2">
    <property type="entry name" value="MALONYL-COA:ACP TRANSACYLASE (MAT) DOMAIN-CONTAINING PROTEIN"/>
    <property type="match status" value="1"/>
</dbReference>
<dbReference type="AlphaFoldDB" id="A0A9N9RLV2"/>
<dbReference type="EMBL" id="OU895877">
    <property type="protein sequence ID" value="CAG9799309.1"/>
    <property type="molecule type" value="Genomic_DNA"/>
</dbReference>
<feature type="domain" description="Malonyl-CoA:ACP transacylase (MAT)" evidence="13">
    <location>
        <begin position="80"/>
        <end position="385"/>
    </location>
</feature>
<evidence type="ECO:0000256" key="4">
    <source>
        <dbReference type="ARBA" id="ARBA00022516"/>
    </source>
</evidence>
<name>A0A9N9RLV2_9DIPT</name>
<dbReference type="Gene3D" id="3.40.366.10">
    <property type="entry name" value="Malonyl-Coenzyme A Acyl Carrier Protein, domain 2"/>
    <property type="match status" value="1"/>
</dbReference>
<dbReference type="SUPFAM" id="SSF52151">
    <property type="entry name" value="FabD/lysophospholipase-like"/>
    <property type="match status" value="1"/>
</dbReference>
<sequence>MMFTNRVILRNFSVTNKLRCNNKLKDLLESAATGLDQQPVSKENTWYTSPYPEGAVFDKRDQGKKVDRLKVDPRDTSIIMFPGQGSQYVGMAEKLMKIPESRDMFQIAKEVLGYDLLEICLKGPKHKLDQTVYAQPAIAVTSLASLERLKESRPNAIETCVATSGFSLGEITALIFAGSIPFDEGIKLIQIRAEEMQKASERYPSGMATIFYGPDSSLGEACTKAKEWCIERGIENAECQIANYLFPHCKVVAGSLEALNFLDKNKQQFKLRKIKRLPVNGAFHTKLMASAVEPFRKALSKIRLNDPFIYVHSCIDGKIYKNAEQIYKQLPKQIIKPVRWEQLLHIMYERSKNEHFPKTFECAPGNSLTSILKEVNAKAWSSAINVEK</sequence>
<keyword evidence="7" id="KW-0809">Transit peptide</keyword>
<keyword evidence="15" id="KW-1185">Reference proteome</keyword>
<dbReference type="Proteomes" id="UP001153620">
    <property type="component" value="Chromosome 1"/>
</dbReference>
<keyword evidence="9" id="KW-0496">Mitochondrion</keyword>
<dbReference type="InterPro" id="IPR001227">
    <property type="entry name" value="Ac_transferase_dom_sf"/>
</dbReference>
<dbReference type="InterPro" id="IPR052760">
    <property type="entry name" value="Mitochondrial_malonyltrans"/>
</dbReference>
<accession>A0A9N9RLV2</accession>
<dbReference type="InterPro" id="IPR014043">
    <property type="entry name" value="Acyl_transferase_dom"/>
</dbReference>
<dbReference type="SMART" id="SM00827">
    <property type="entry name" value="PKS_AT"/>
    <property type="match status" value="1"/>
</dbReference>
<keyword evidence="6" id="KW-0276">Fatty acid metabolism</keyword>
<dbReference type="GO" id="GO:0006633">
    <property type="term" value="P:fatty acid biosynthetic process"/>
    <property type="evidence" value="ECO:0007669"/>
    <property type="project" value="UniProtKB-KW"/>
</dbReference>
<proteinExistence type="inferred from homology"/>
<keyword evidence="5" id="KW-0808">Transferase</keyword>
<evidence type="ECO:0000256" key="9">
    <source>
        <dbReference type="ARBA" id="ARBA00023128"/>
    </source>
</evidence>
<organism evidence="14 15">
    <name type="scientific">Chironomus riparius</name>
    <dbReference type="NCBI Taxonomy" id="315576"/>
    <lineage>
        <taxon>Eukaryota</taxon>
        <taxon>Metazoa</taxon>
        <taxon>Ecdysozoa</taxon>
        <taxon>Arthropoda</taxon>
        <taxon>Hexapoda</taxon>
        <taxon>Insecta</taxon>
        <taxon>Pterygota</taxon>
        <taxon>Neoptera</taxon>
        <taxon>Endopterygota</taxon>
        <taxon>Diptera</taxon>
        <taxon>Nematocera</taxon>
        <taxon>Chironomoidea</taxon>
        <taxon>Chironomidae</taxon>
        <taxon>Chironominae</taxon>
        <taxon>Chironomus</taxon>
    </lineage>
</organism>
<evidence type="ECO:0000256" key="5">
    <source>
        <dbReference type="ARBA" id="ARBA00022679"/>
    </source>
</evidence>
<gene>
    <name evidence="14" type="ORF">CHIRRI_LOCUS2278</name>
</gene>
<comment type="subcellular location">
    <subcellularLocation>
        <location evidence="1">Mitochondrion</location>
    </subcellularLocation>
</comment>
<dbReference type="OrthoDB" id="541883at2759"/>
<reference evidence="14" key="2">
    <citation type="submission" date="2022-10" db="EMBL/GenBank/DDBJ databases">
        <authorList>
            <consortium name="ENA_rothamsted_submissions"/>
            <consortium name="culmorum"/>
            <person name="King R."/>
        </authorList>
    </citation>
    <scope>NUCLEOTIDE SEQUENCE</scope>
</reference>
<dbReference type="Gene3D" id="3.30.70.250">
    <property type="entry name" value="Malonyl-CoA ACP transacylase, ACP-binding"/>
    <property type="match status" value="1"/>
</dbReference>
<evidence type="ECO:0000256" key="10">
    <source>
        <dbReference type="ARBA" id="ARBA00023160"/>
    </source>
</evidence>
<evidence type="ECO:0000256" key="3">
    <source>
        <dbReference type="ARBA" id="ARBA00013258"/>
    </source>
</evidence>
<dbReference type="InterPro" id="IPR016036">
    <property type="entry name" value="Malonyl_transacylase_ACP-bd"/>
</dbReference>
<comment type="pathway">
    <text evidence="2">Lipid metabolism; fatty acid biosynthesis.</text>
</comment>
<reference evidence="14" key="1">
    <citation type="submission" date="2022-01" db="EMBL/GenBank/DDBJ databases">
        <authorList>
            <person name="King R."/>
        </authorList>
    </citation>
    <scope>NUCLEOTIDE SEQUENCE</scope>
</reference>
<comment type="similarity">
    <text evidence="11">Belongs to the type II malonyltransferase family.</text>
</comment>
<dbReference type="PANTHER" id="PTHR47170">
    <property type="entry name" value="MALONYL-COA ACP TRANSACYLASE, ACP-BINDING"/>
    <property type="match status" value="1"/>
</dbReference>
<evidence type="ECO:0000259" key="13">
    <source>
        <dbReference type="SMART" id="SM00827"/>
    </source>
</evidence>
<dbReference type="SUPFAM" id="SSF55048">
    <property type="entry name" value="Probable ACP-binding domain of malonyl-CoA ACP transacylase"/>
    <property type="match status" value="1"/>
</dbReference>
<keyword evidence="8" id="KW-0443">Lipid metabolism</keyword>
<dbReference type="FunFam" id="3.30.70.250:FF:000005">
    <property type="entry name" value="Malonyl-CoA-acyl carrier protein transacylase, mitochondrial"/>
    <property type="match status" value="1"/>
</dbReference>
<protein>
    <recommendedName>
        <fullName evidence="3">[acyl-carrier-protein] S-malonyltransferase</fullName>
        <ecNumber evidence="3">2.3.1.39</ecNumber>
    </recommendedName>
    <alternativeName>
        <fullName evidence="12">[Acyl-carrier-protein] malonyltransferase</fullName>
    </alternativeName>
</protein>
<evidence type="ECO:0000256" key="7">
    <source>
        <dbReference type="ARBA" id="ARBA00022946"/>
    </source>
</evidence>
<evidence type="ECO:0000256" key="8">
    <source>
        <dbReference type="ARBA" id="ARBA00023098"/>
    </source>
</evidence>
<dbReference type="GO" id="GO:0005739">
    <property type="term" value="C:mitochondrion"/>
    <property type="evidence" value="ECO:0007669"/>
    <property type="project" value="UniProtKB-SubCell"/>
</dbReference>
<dbReference type="GO" id="GO:0004314">
    <property type="term" value="F:[acyl-carrier-protein] S-malonyltransferase activity"/>
    <property type="evidence" value="ECO:0007669"/>
    <property type="project" value="UniProtKB-EC"/>
</dbReference>
<keyword evidence="4" id="KW-0444">Lipid biosynthesis</keyword>
<evidence type="ECO:0000313" key="15">
    <source>
        <dbReference type="Proteomes" id="UP001153620"/>
    </source>
</evidence>
<evidence type="ECO:0000313" key="14">
    <source>
        <dbReference type="EMBL" id="CAG9799309.1"/>
    </source>
</evidence>
<evidence type="ECO:0000256" key="11">
    <source>
        <dbReference type="ARBA" id="ARBA00061523"/>
    </source>
</evidence>
<evidence type="ECO:0000256" key="2">
    <source>
        <dbReference type="ARBA" id="ARBA00005194"/>
    </source>
</evidence>
<keyword evidence="10" id="KW-0275">Fatty acid biosynthesis</keyword>
<dbReference type="Pfam" id="PF00698">
    <property type="entry name" value="Acyl_transf_1"/>
    <property type="match status" value="1"/>
</dbReference>